<comment type="caution">
    <text evidence="2">The sequence shown here is derived from an EMBL/GenBank/DDBJ whole genome shotgun (WGS) entry which is preliminary data.</text>
</comment>
<accession>A0A8B3CR57</accession>
<proteinExistence type="predicted"/>
<organism evidence="2 3">
    <name type="scientific">Leptospira stimsonii</name>
    <dbReference type="NCBI Taxonomy" id="2202203"/>
    <lineage>
        <taxon>Bacteria</taxon>
        <taxon>Pseudomonadati</taxon>
        <taxon>Spirochaetota</taxon>
        <taxon>Spirochaetia</taxon>
        <taxon>Leptospirales</taxon>
        <taxon>Leptospiraceae</taxon>
        <taxon>Leptospira</taxon>
    </lineage>
</organism>
<feature type="region of interest" description="Disordered" evidence="1">
    <location>
        <begin position="27"/>
        <end position="49"/>
    </location>
</feature>
<evidence type="ECO:0000256" key="1">
    <source>
        <dbReference type="SAM" id="MobiDB-lite"/>
    </source>
</evidence>
<dbReference type="Proteomes" id="UP000266669">
    <property type="component" value="Unassembled WGS sequence"/>
</dbReference>
<feature type="compositionally biased region" description="Basic and acidic residues" evidence="1">
    <location>
        <begin position="27"/>
        <end position="41"/>
    </location>
</feature>
<evidence type="ECO:0000313" key="2">
    <source>
        <dbReference type="EMBL" id="RHX86247.1"/>
    </source>
</evidence>
<protein>
    <submittedName>
        <fullName evidence="2">Uncharacterized protein</fullName>
    </submittedName>
</protein>
<name>A0A8B3CR57_9LEPT</name>
<dbReference type="AlphaFoldDB" id="A0A8B3CR57"/>
<dbReference type="EMBL" id="QHCS01000002">
    <property type="protein sequence ID" value="RHX86247.1"/>
    <property type="molecule type" value="Genomic_DNA"/>
</dbReference>
<gene>
    <name evidence="2" type="ORF">DLM78_10370</name>
</gene>
<sequence length="77" mass="8564">MSFIFKHATNEVGFSTFAVLERAKRAEELERGSSDISRGSRTESQSECAEGQARVALAIPKHREKPQLGVVAYRLLN</sequence>
<reference evidence="3" key="1">
    <citation type="submission" date="2018-05" db="EMBL/GenBank/DDBJ databases">
        <title>Leptospira yasudae sp. nov. and Leptospira stimsonii sp. nov., two pathogenic species of the genus Leptospira isolated from environmental sources.</title>
        <authorList>
            <person name="Casanovas-Massana A."/>
            <person name="Hamond C."/>
            <person name="Santos L.A."/>
            <person name="Hacker K.P."/>
            <person name="Balassiano I."/>
            <person name="Medeiros M.A."/>
            <person name="Reis M.G."/>
            <person name="Ko A.I."/>
            <person name="Wunder E.A."/>
        </authorList>
    </citation>
    <scope>NUCLEOTIDE SEQUENCE [LARGE SCALE GENOMIC DNA]</scope>
    <source>
        <strain evidence="3">AMB6-RJ</strain>
    </source>
</reference>
<evidence type="ECO:0000313" key="3">
    <source>
        <dbReference type="Proteomes" id="UP000266669"/>
    </source>
</evidence>